<evidence type="ECO:0000313" key="4">
    <source>
        <dbReference type="Proteomes" id="UP001054945"/>
    </source>
</evidence>
<gene>
    <name evidence="3" type="ORF">CEXT_738831</name>
</gene>
<keyword evidence="4" id="KW-1185">Reference proteome</keyword>
<evidence type="ECO:0000256" key="2">
    <source>
        <dbReference type="SAM" id="Phobius"/>
    </source>
</evidence>
<keyword evidence="2" id="KW-1133">Transmembrane helix</keyword>
<organism evidence="3 4">
    <name type="scientific">Caerostris extrusa</name>
    <name type="common">Bark spider</name>
    <name type="synonym">Caerostris bankana</name>
    <dbReference type="NCBI Taxonomy" id="172846"/>
    <lineage>
        <taxon>Eukaryota</taxon>
        <taxon>Metazoa</taxon>
        <taxon>Ecdysozoa</taxon>
        <taxon>Arthropoda</taxon>
        <taxon>Chelicerata</taxon>
        <taxon>Arachnida</taxon>
        <taxon>Araneae</taxon>
        <taxon>Araneomorphae</taxon>
        <taxon>Entelegynae</taxon>
        <taxon>Araneoidea</taxon>
        <taxon>Araneidae</taxon>
        <taxon>Caerostris</taxon>
    </lineage>
</organism>
<reference evidence="3 4" key="1">
    <citation type="submission" date="2021-06" db="EMBL/GenBank/DDBJ databases">
        <title>Caerostris extrusa draft genome.</title>
        <authorList>
            <person name="Kono N."/>
            <person name="Arakawa K."/>
        </authorList>
    </citation>
    <scope>NUCLEOTIDE SEQUENCE [LARGE SCALE GENOMIC DNA]</scope>
</reference>
<comment type="caution">
    <text evidence="3">The sequence shown here is derived from an EMBL/GenBank/DDBJ whole genome shotgun (WGS) entry which is preliminary data.</text>
</comment>
<keyword evidence="2" id="KW-0812">Transmembrane</keyword>
<dbReference type="Proteomes" id="UP001054945">
    <property type="component" value="Unassembled WGS sequence"/>
</dbReference>
<accession>A0AAV4V4J5</accession>
<dbReference type="EMBL" id="BPLR01013944">
    <property type="protein sequence ID" value="GIY64958.1"/>
    <property type="molecule type" value="Genomic_DNA"/>
</dbReference>
<keyword evidence="2" id="KW-0472">Membrane</keyword>
<dbReference type="AlphaFoldDB" id="A0AAV4V4J5"/>
<sequence length="135" mass="15124">MYGVVNVVPNSTVFPETFVSVNTSMAISTLGNIENTLELISAIMIIILAVGFCIYFSCCEHVLVPTLRSMFGRQGRINHHFNLPLPPLREVAASPRPTDQLSQEDRRVSRDETPDTTMEAQENIPMLEIHTETHL</sequence>
<name>A0AAV4V4J5_CAEEX</name>
<feature type="region of interest" description="Disordered" evidence="1">
    <location>
        <begin position="87"/>
        <end position="135"/>
    </location>
</feature>
<evidence type="ECO:0000313" key="3">
    <source>
        <dbReference type="EMBL" id="GIY64958.1"/>
    </source>
</evidence>
<protein>
    <submittedName>
        <fullName evidence="3">Uncharacterized protein</fullName>
    </submittedName>
</protein>
<feature type="transmembrane region" description="Helical" evidence="2">
    <location>
        <begin position="39"/>
        <end position="64"/>
    </location>
</feature>
<evidence type="ECO:0000256" key="1">
    <source>
        <dbReference type="SAM" id="MobiDB-lite"/>
    </source>
</evidence>
<feature type="compositionally biased region" description="Basic and acidic residues" evidence="1">
    <location>
        <begin position="103"/>
        <end position="113"/>
    </location>
</feature>
<proteinExistence type="predicted"/>